<comment type="subcellular location">
    <subcellularLocation>
        <location evidence="3">Endosome membrane</location>
        <topology evidence="3">Peripheral membrane protein</topology>
    </subcellularLocation>
</comment>
<feature type="domain" description="PH" evidence="5">
    <location>
        <begin position="7"/>
        <end position="107"/>
    </location>
</feature>
<dbReference type="GeneID" id="103360689"/>
<dbReference type="InterPro" id="IPR045258">
    <property type="entry name" value="ACAP1/2/3-like"/>
</dbReference>
<keyword evidence="1 3" id="KW-0479">Metal-binding</keyword>
<reference evidence="7" key="1">
    <citation type="submission" date="2025-08" db="UniProtKB">
        <authorList>
            <consortium name="RefSeq"/>
        </authorList>
    </citation>
    <scope>IDENTIFICATION</scope>
</reference>
<dbReference type="Pfam" id="PF00169">
    <property type="entry name" value="PH"/>
    <property type="match status" value="1"/>
</dbReference>
<dbReference type="CDD" id="cd00821">
    <property type="entry name" value="PH"/>
    <property type="match status" value="1"/>
</dbReference>
<proteinExistence type="predicted"/>
<sequence length="275" mass="31514">MSADGTKLLFEGFLQKRKDTLKMRWVTYWFRLQNTTLFFYTKKNGSASHLRGYYYIYTVQSVREVQKTDRHRFMFEIVMTNGKRKVLAAETAALRKEWVGHLWKAMNLSTSGLSSSGVALPQREQQPDRVDSITSVHCSDSVVELPPPGPQPSEDTSIQPPMDQPEEPSNGPQWCSVLDTAEDRQEGDYDVLPIRNKTCEPSLAPEMEDNVYDFPQSYRNSAQHQDSELTESIYDVPSSLLRDTPDDTTDEQLEKETNWKMESEDNSSTCSSQFI</sequence>
<keyword evidence="3" id="KW-0040">ANK repeat</keyword>
<dbReference type="SUPFAM" id="SSF50729">
    <property type="entry name" value="PH domain-like"/>
    <property type="match status" value="1"/>
</dbReference>
<dbReference type="InterPro" id="IPR011993">
    <property type="entry name" value="PH-like_dom_sf"/>
</dbReference>
<evidence type="ECO:0000256" key="3">
    <source>
        <dbReference type="RuleBase" id="RU369028"/>
    </source>
</evidence>
<comment type="function">
    <text evidence="3">GTPase-activating protein for the ADP ribosylation factor family.</text>
</comment>
<evidence type="ECO:0000259" key="5">
    <source>
        <dbReference type="PROSITE" id="PS50003"/>
    </source>
</evidence>
<dbReference type="Gene3D" id="2.30.29.30">
    <property type="entry name" value="Pleckstrin-homology domain (PH domain)/Phosphotyrosine-binding domain (PTB)"/>
    <property type="match status" value="1"/>
</dbReference>
<dbReference type="Proteomes" id="UP000694891">
    <property type="component" value="Unplaced"/>
</dbReference>
<keyword evidence="3" id="KW-0967">Endosome</keyword>
<keyword evidence="3" id="KW-0863">Zinc-finger</keyword>
<evidence type="ECO:0000313" key="7">
    <source>
        <dbReference type="RefSeq" id="XP_008284763.1"/>
    </source>
</evidence>
<keyword evidence="6" id="KW-1185">Reference proteome</keyword>
<dbReference type="RefSeq" id="XP_008284763.1">
    <property type="nucleotide sequence ID" value="XM_008286541.1"/>
</dbReference>
<organism evidence="6 7">
    <name type="scientific">Stegastes partitus</name>
    <name type="common">bicolor damselfish</name>
    <dbReference type="NCBI Taxonomy" id="144197"/>
    <lineage>
        <taxon>Eukaryota</taxon>
        <taxon>Metazoa</taxon>
        <taxon>Chordata</taxon>
        <taxon>Craniata</taxon>
        <taxon>Vertebrata</taxon>
        <taxon>Euteleostomi</taxon>
        <taxon>Actinopterygii</taxon>
        <taxon>Neopterygii</taxon>
        <taxon>Teleostei</taxon>
        <taxon>Neoteleostei</taxon>
        <taxon>Acanthomorphata</taxon>
        <taxon>Ovalentaria</taxon>
        <taxon>Pomacentridae</taxon>
        <taxon>Stegastes</taxon>
    </lineage>
</organism>
<dbReference type="InterPro" id="IPR001849">
    <property type="entry name" value="PH_domain"/>
</dbReference>
<evidence type="ECO:0000313" key="6">
    <source>
        <dbReference type="Proteomes" id="UP000694891"/>
    </source>
</evidence>
<dbReference type="PANTHER" id="PTHR23180:SF160">
    <property type="entry name" value="ADP-RIBOSYLATION FACTOR GTPASE-ACTIVATING PROTEIN EFFECTOR PROTEIN 1"/>
    <property type="match status" value="1"/>
</dbReference>
<accession>A0A9Y4K1C1</accession>
<protein>
    <recommendedName>
        <fullName evidence="3">Arf-GAP with coiled-coil, ANK repeat and PH domain-containing protein</fullName>
        <shortName evidence="3">Cnt-b</shortName>
    </recommendedName>
    <alternativeName>
        <fullName evidence="3">Centaurin-beta</fullName>
    </alternativeName>
</protein>
<keyword evidence="3" id="KW-0677">Repeat</keyword>
<dbReference type="GO" id="GO:0005096">
    <property type="term" value="F:GTPase activator activity"/>
    <property type="evidence" value="ECO:0007669"/>
    <property type="project" value="UniProtKB-KW"/>
</dbReference>
<evidence type="ECO:0000256" key="2">
    <source>
        <dbReference type="ARBA" id="ARBA00022833"/>
    </source>
</evidence>
<comment type="domain">
    <text evidence="3">PH domain binds phospholipids including phosphatidic acid, phosphatidylinositol 3-phosphate, phosphatidylinositol 3,5-bisphosphate (PIP2) and phosphatidylinositol 3,4,5-trisphosphate (PIP3). May mediate protein binding to PIP2 or PIP3 containing membranes.</text>
</comment>
<comment type="domain">
    <text evidence="3">The BAR domain mediates homodimerization, it can neither bind membrane nor impart curvature, but instead requires the neighboring PH domain to achieve these functions.</text>
</comment>
<dbReference type="AlphaFoldDB" id="A0A9Y4K1C1"/>
<feature type="compositionally biased region" description="Polar residues" evidence="4">
    <location>
        <begin position="266"/>
        <end position="275"/>
    </location>
</feature>
<comment type="activity regulation">
    <text evidence="3">GAP activity stimulated by phosphatidylinositol 4,5-bisphosphate (PIP2) and phosphatidic acid.</text>
</comment>
<dbReference type="SMART" id="SM00233">
    <property type="entry name" value="PH"/>
    <property type="match status" value="1"/>
</dbReference>
<name>A0A9Y4K1C1_9TELE</name>
<dbReference type="GO" id="GO:0010008">
    <property type="term" value="C:endosome membrane"/>
    <property type="evidence" value="ECO:0007669"/>
    <property type="project" value="UniProtKB-SubCell"/>
</dbReference>
<gene>
    <name evidence="7" type="primary">LOC103360689</name>
</gene>
<feature type="region of interest" description="Disordered" evidence="4">
    <location>
        <begin position="220"/>
        <end position="275"/>
    </location>
</feature>
<dbReference type="PROSITE" id="PS50003">
    <property type="entry name" value="PH_DOMAIN"/>
    <property type="match status" value="1"/>
</dbReference>
<evidence type="ECO:0000256" key="4">
    <source>
        <dbReference type="SAM" id="MobiDB-lite"/>
    </source>
</evidence>
<keyword evidence="3" id="KW-0343">GTPase activation</keyword>
<feature type="compositionally biased region" description="Basic and acidic residues" evidence="4">
    <location>
        <begin position="252"/>
        <end position="263"/>
    </location>
</feature>
<dbReference type="GO" id="GO:0008270">
    <property type="term" value="F:zinc ion binding"/>
    <property type="evidence" value="ECO:0007669"/>
    <property type="project" value="UniProtKB-KW"/>
</dbReference>
<dbReference type="PANTHER" id="PTHR23180">
    <property type="entry name" value="CENTAURIN/ARF"/>
    <property type="match status" value="1"/>
</dbReference>
<keyword evidence="2 3" id="KW-0862">Zinc</keyword>
<feature type="region of interest" description="Disordered" evidence="4">
    <location>
        <begin position="112"/>
        <end position="174"/>
    </location>
</feature>
<evidence type="ECO:0000256" key="1">
    <source>
        <dbReference type="ARBA" id="ARBA00022723"/>
    </source>
</evidence>